<gene>
    <name evidence="1" type="ORF">AVEN_95247_1</name>
</gene>
<sequence>MWATNEPGLRRGAPQDVRDSLAAQYFVDAIRDEDTSTQQAENHTETGEQWNGIQKIPTQNLQCDITDPAFSAWIFYKIYFMMDLEKDEIRTGRKFLFFSQCRGFSYALYWLRKPYIPARSNVLSRSRASGIQIRRNGLS</sequence>
<evidence type="ECO:0000313" key="2">
    <source>
        <dbReference type="Proteomes" id="UP000499080"/>
    </source>
</evidence>
<keyword evidence="2" id="KW-1185">Reference proteome</keyword>
<organism evidence="1 2">
    <name type="scientific">Araneus ventricosus</name>
    <name type="common">Orbweaver spider</name>
    <name type="synonym">Epeira ventricosa</name>
    <dbReference type="NCBI Taxonomy" id="182803"/>
    <lineage>
        <taxon>Eukaryota</taxon>
        <taxon>Metazoa</taxon>
        <taxon>Ecdysozoa</taxon>
        <taxon>Arthropoda</taxon>
        <taxon>Chelicerata</taxon>
        <taxon>Arachnida</taxon>
        <taxon>Araneae</taxon>
        <taxon>Araneomorphae</taxon>
        <taxon>Entelegynae</taxon>
        <taxon>Araneoidea</taxon>
        <taxon>Araneidae</taxon>
        <taxon>Araneus</taxon>
    </lineage>
</organism>
<proteinExistence type="predicted"/>
<evidence type="ECO:0000313" key="1">
    <source>
        <dbReference type="EMBL" id="GBM15611.1"/>
    </source>
</evidence>
<dbReference type="Proteomes" id="UP000499080">
    <property type="component" value="Unassembled WGS sequence"/>
</dbReference>
<dbReference type="AlphaFoldDB" id="A0A4Y2DG03"/>
<name>A0A4Y2DG03_ARAVE</name>
<comment type="caution">
    <text evidence="1">The sequence shown here is derived from an EMBL/GenBank/DDBJ whole genome shotgun (WGS) entry which is preliminary data.</text>
</comment>
<protein>
    <submittedName>
        <fullName evidence="1">Uncharacterized protein</fullName>
    </submittedName>
</protein>
<reference evidence="1 2" key="1">
    <citation type="journal article" date="2019" name="Sci. Rep.">
        <title>Orb-weaving spider Araneus ventricosus genome elucidates the spidroin gene catalogue.</title>
        <authorList>
            <person name="Kono N."/>
            <person name="Nakamura H."/>
            <person name="Ohtoshi R."/>
            <person name="Moran D.A.P."/>
            <person name="Shinohara A."/>
            <person name="Yoshida Y."/>
            <person name="Fujiwara M."/>
            <person name="Mori M."/>
            <person name="Tomita M."/>
            <person name="Arakawa K."/>
        </authorList>
    </citation>
    <scope>NUCLEOTIDE SEQUENCE [LARGE SCALE GENOMIC DNA]</scope>
</reference>
<dbReference type="EMBL" id="BGPR01000362">
    <property type="protein sequence ID" value="GBM15611.1"/>
    <property type="molecule type" value="Genomic_DNA"/>
</dbReference>
<accession>A0A4Y2DG03</accession>